<dbReference type="Gene3D" id="1.10.10.1130">
    <property type="entry name" value="Uncharacterised protein PF10982, DUF2789"/>
    <property type="match status" value="1"/>
</dbReference>
<dbReference type="OrthoDB" id="5828847at2"/>
<proteinExistence type="predicted"/>
<dbReference type="Pfam" id="PF10982">
    <property type="entry name" value="DUF2789"/>
    <property type="match status" value="1"/>
</dbReference>
<dbReference type="AlphaFoldDB" id="A0A220VC84"/>
<dbReference type="KEGG" id="pmai:CF386_01440"/>
<protein>
    <recommendedName>
        <fullName evidence="3">DUF2789 domain-containing protein</fullName>
    </recommendedName>
</protein>
<evidence type="ECO:0008006" key="3">
    <source>
        <dbReference type="Google" id="ProtNLM"/>
    </source>
</evidence>
<accession>A0A220VC84</accession>
<dbReference type="RefSeq" id="WP_089072736.1">
    <property type="nucleotide sequence ID" value="NZ_CBCSAM010000015.1"/>
</dbReference>
<evidence type="ECO:0000313" key="1">
    <source>
        <dbReference type="EMBL" id="ASK77826.1"/>
    </source>
</evidence>
<dbReference type="Proteomes" id="UP000242175">
    <property type="component" value="Chromosome large"/>
</dbReference>
<organism evidence="1 2">
    <name type="scientific">Paraphotobacterium marinum</name>
    <dbReference type="NCBI Taxonomy" id="1755811"/>
    <lineage>
        <taxon>Bacteria</taxon>
        <taxon>Pseudomonadati</taxon>
        <taxon>Pseudomonadota</taxon>
        <taxon>Gammaproteobacteria</taxon>
        <taxon>Vibrionales</taxon>
        <taxon>Vibrionaceae</taxon>
        <taxon>Paraphotobacterium</taxon>
    </lineage>
</organism>
<dbReference type="InterPro" id="IPR021250">
    <property type="entry name" value="DUF2789"/>
</dbReference>
<dbReference type="InterPro" id="IPR038086">
    <property type="entry name" value="DUF2789_sf"/>
</dbReference>
<dbReference type="EMBL" id="CP022355">
    <property type="protein sequence ID" value="ASK77826.1"/>
    <property type="molecule type" value="Genomic_DNA"/>
</dbReference>
<name>A0A220VC84_9GAMM</name>
<gene>
    <name evidence="1" type="ORF">CF386_01440</name>
</gene>
<sequence length="76" mass="8718">MEAFKHDLANLFSQLGLPNSQKEIDSFVQAHSIKNIALYDANFWNDFQKSFLKEELLNDSDWSPVIDELTALLSSK</sequence>
<keyword evidence="2" id="KW-1185">Reference proteome</keyword>
<evidence type="ECO:0000313" key="2">
    <source>
        <dbReference type="Proteomes" id="UP000242175"/>
    </source>
</evidence>
<reference evidence="1 2" key="1">
    <citation type="journal article" date="2016" name="Int. J. Syst. Evol. Microbiol.">
        <title>Paraphotobacterium marinum gen. nov., sp. nov., a member of the family Vibrionaceae, isolated from surface seawater.</title>
        <authorList>
            <person name="Huang Z."/>
            <person name="Dong C."/>
            <person name="Shao Z."/>
        </authorList>
    </citation>
    <scope>NUCLEOTIDE SEQUENCE [LARGE SCALE GENOMIC DNA]</scope>
    <source>
        <strain evidence="1 2">NSCS20N07D</strain>
    </source>
</reference>